<name>A0A2I0U438_LIMLA</name>
<dbReference type="EMBL" id="KZ506201">
    <property type="protein sequence ID" value="PKU40826.1"/>
    <property type="molecule type" value="Genomic_DNA"/>
</dbReference>
<evidence type="ECO:0000313" key="3">
    <source>
        <dbReference type="Proteomes" id="UP000233556"/>
    </source>
</evidence>
<evidence type="ECO:0000256" key="1">
    <source>
        <dbReference type="SAM" id="MobiDB-lite"/>
    </source>
</evidence>
<protein>
    <submittedName>
        <fullName evidence="2">Sodium glucose cotransporter 1-like</fullName>
    </submittedName>
</protein>
<keyword evidence="3" id="KW-1185">Reference proteome</keyword>
<organism evidence="2 3">
    <name type="scientific">Limosa lapponica baueri</name>
    <dbReference type="NCBI Taxonomy" id="1758121"/>
    <lineage>
        <taxon>Eukaryota</taxon>
        <taxon>Metazoa</taxon>
        <taxon>Chordata</taxon>
        <taxon>Craniata</taxon>
        <taxon>Vertebrata</taxon>
        <taxon>Euteleostomi</taxon>
        <taxon>Archelosauria</taxon>
        <taxon>Archosauria</taxon>
        <taxon>Dinosauria</taxon>
        <taxon>Saurischia</taxon>
        <taxon>Theropoda</taxon>
        <taxon>Coelurosauria</taxon>
        <taxon>Aves</taxon>
        <taxon>Neognathae</taxon>
        <taxon>Neoaves</taxon>
        <taxon>Charadriiformes</taxon>
        <taxon>Scolopacidae</taxon>
        <taxon>Limosa</taxon>
    </lineage>
</organism>
<gene>
    <name evidence="2" type="ORF">llap_8871</name>
</gene>
<proteinExistence type="predicted"/>
<evidence type="ECO:0000313" key="2">
    <source>
        <dbReference type="EMBL" id="PKU40826.1"/>
    </source>
</evidence>
<dbReference type="Proteomes" id="UP000233556">
    <property type="component" value="Unassembled WGS sequence"/>
</dbReference>
<sequence length="126" mass="13382">MRFNKAKYGTLHLGCGHSRCRYRLGDETIESSPAEKDLGILVGEKLDMTWQHAHSAESQPYPGLQHKKCGQQVEGGDSPSLLCSGEIPPGVLHPALGPSAQEGHGPVGTGPEKGHRKGQRAGAPLL</sequence>
<accession>A0A2I0U438</accession>
<reference evidence="3" key="2">
    <citation type="submission" date="2017-12" db="EMBL/GenBank/DDBJ databases">
        <title>Genome sequence of the Bar-tailed Godwit (Limosa lapponica baueri).</title>
        <authorList>
            <person name="Lima N.C.B."/>
            <person name="Parody-Merino A.M."/>
            <person name="Battley P.F."/>
            <person name="Fidler A.E."/>
            <person name="Prosdocimi F."/>
        </authorList>
    </citation>
    <scope>NUCLEOTIDE SEQUENCE [LARGE SCALE GENOMIC DNA]</scope>
</reference>
<reference evidence="3" key="1">
    <citation type="submission" date="2017-11" db="EMBL/GenBank/DDBJ databases">
        <authorList>
            <person name="Lima N.C."/>
            <person name="Parody-Merino A.M."/>
            <person name="Battley P.F."/>
            <person name="Fidler A.E."/>
            <person name="Prosdocimi F."/>
        </authorList>
    </citation>
    <scope>NUCLEOTIDE SEQUENCE [LARGE SCALE GENOMIC DNA]</scope>
</reference>
<feature type="region of interest" description="Disordered" evidence="1">
    <location>
        <begin position="51"/>
        <end position="126"/>
    </location>
</feature>
<dbReference type="AlphaFoldDB" id="A0A2I0U438"/>
<dbReference type="OrthoDB" id="9400327at2759"/>